<keyword evidence="3" id="KW-1185">Reference proteome</keyword>
<dbReference type="EMBL" id="MCGO01000043">
    <property type="protein sequence ID" value="ORY38621.1"/>
    <property type="molecule type" value="Genomic_DNA"/>
</dbReference>
<name>A0A1Y2BV33_9FUNG</name>
<dbReference type="InterPro" id="IPR050464">
    <property type="entry name" value="Zeta_carotene_desat/Oxidored"/>
</dbReference>
<evidence type="ECO:0000313" key="2">
    <source>
        <dbReference type="EMBL" id="ORY38621.1"/>
    </source>
</evidence>
<proteinExistence type="predicted"/>
<accession>A0A1Y2BV33</accession>
<dbReference type="InterPro" id="IPR036188">
    <property type="entry name" value="FAD/NAD-bd_sf"/>
</dbReference>
<organism evidence="2 3">
    <name type="scientific">Rhizoclosmatium globosum</name>
    <dbReference type="NCBI Taxonomy" id="329046"/>
    <lineage>
        <taxon>Eukaryota</taxon>
        <taxon>Fungi</taxon>
        <taxon>Fungi incertae sedis</taxon>
        <taxon>Chytridiomycota</taxon>
        <taxon>Chytridiomycota incertae sedis</taxon>
        <taxon>Chytridiomycetes</taxon>
        <taxon>Chytridiales</taxon>
        <taxon>Chytriomycetaceae</taxon>
        <taxon>Rhizoclosmatium</taxon>
    </lineage>
</organism>
<gene>
    <name evidence="2" type="ORF">BCR33DRAFT_788850</name>
</gene>
<dbReference type="PRINTS" id="PR00419">
    <property type="entry name" value="ADXRDTASE"/>
</dbReference>
<dbReference type="Proteomes" id="UP000193642">
    <property type="component" value="Unassembled WGS sequence"/>
</dbReference>
<comment type="caution">
    <text evidence="2">The sequence shown here is derived from an EMBL/GenBank/DDBJ whole genome shotgun (WGS) entry which is preliminary data.</text>
</comment>
<feature type="domain" description="Amine oxidase" evidence="1">
    <location>
        <begin position="23"/>
        <end position="327"/>
    </location>
</feature>
<evidence type="ECO:0000313" key="3">
    <source>
        <dbReference type="Proteomes" id="UP000193642"/>
    </source>
</evidence>
<dbReference type="AlphaFoldDB" id="A0A1Y2BV33"/>
<dbReference type="PANTHER" id="PTHR42923:SF17">
    <property type="entry name" value="AMINE OXIDASE DOMAIN-CONTAINING PROTEIN"/>
    <property type="match status" value="1"/>
</dbReference>
<dbReference type="Gene3D" id="3.50.50.60">
    <property type="entry name" value="FAD/NAD(P)-binding domain"/>
    <property type="match status" value="2"/>
</dbReference>
<dbReference type="OrthoDB" id="5046242at2759"/>
<protein>
    <submittedName>
        <fullName evidence="2">FAD/NAD(P)-binding domain-containing protein</fullName>
    </submittedName>
</protein>
<dbReference type="STRING" id="329046.A0A1Y2BV33"/>
<dbReference type="InterPro" id="IPR002937">
    <property type="entry name" value="Amino_oxidase"/>
</dbReference>
<dbReference type="GO" id="GO:0016491">
    <property type="term" value="F:oxidoreductase activity"/>
    <property type="evidence" value="ECO:0007669"/>
    <property type="project" value="InterPro"/>
</dbReference>
<sequence>MSSKSYIQIPRTSRFAIVGAGPAGVHFAHLLAKQGFNNITVLEADDHVGGKSFTVTEGNIPYDMGTVLLTTSTYGPVFDLLENEDPENKPVPFPDSPKKNYCVIMGSSQTGVSDKDNKTFTDRRVWSLKQTMLDSVPAFLRPITPLMFPGIKILLAARRYRALHEKIFGGKFKYGMPPSPPSDWSLLNMTALQFLEKHRLKALIAMFRISVQLNGYGVLESIPAFYAIWWMHPDLVDQSCRAHLQKKPILFGTSKGFQHLWETIAAKLSVEKGVKFLVNAPVSKVTRHPDSTATVEYTQNGILGNLDVDYVVMAVDLSKYVNIIPKLTSVESKLFTTQYTSSVYASTLYKSDPGPFEFPMEMFPDRMTPIAKFDESAGNFGHCHTYRNARLMLRPRPDKGNVTWGPDALGRQQRVAYQFLDRPLQDAVIEAKNFTQKLRGDFEIAGHSNVEIKVQKTWNYFPRFTQQGLIEEIPWKIKEIQGDTNTFWLGSSLTISNL</sequence>
<dbReference type="SUPFAM" id="SSF51905">
    <property type="entry name" value="FAD/NAD(P)-binding domain"/>
    <property type="match status" value="1"/>
</dbReference>
<reference evidence="2 3" key="1">
    <citation type="submission" date="2016-07" db="EMBL/GenBank/DDBJ databases">
        <title>Pervasive Adenine N6-methylation of Active Genes in Fungi.</title>
        <authorList>
            <consortium name="DOE Joint Genome Institute"/>
            <person name="Mondo S.J."/>
            <person name="Dannebaum R.O."/>
            <person name="Kuo R.C."/>
            <person name="Labutti K."/>
            <person name="Haridas S."/>
            <person name="Kuo A."/>
            <person name="Salamov A."/>
            <person name="Ahrendt S.R."/>
            <person name="Lipzen A."/>
            <person name="Sullivan W."/>
            <person name="Andreopoulos W.B."/>
            <person name="Clum A."/>
            <person name="Lindquist E."/>
            <person name="Daum C."/>
            <person name="Ramamoorthy G.K."/>
            <person name="Gryganskyi A."/>
            <person name="Culley D."/>
            <person name="Magnuson J.K."/>
            <person name="James T.Y."/>
            <person name="O'Malley M.A."/>
            <person name="Stajich J.E."/>
            <person name="Spatafora J.W."/>
            <person name="Visel A."/>
            <person name="Grigoriev I.V."/>
        </authorList>
    </citation>
    <scope>NUCLEOTIDE SEQUENCE [LARGE SCALE GENOMIC DNA]</scope>
    <source>
        <strain evidence="2 3">JEL800</strain>
    </source>
</reference>
<dbReference type="PANTHER" id="PTHR42923">
    <property type="entry name" value="PROTOPORPHYRINOGEN OXIDASE"/>
    <property type="match status" value="1"/>
</dbReference>
<dbReference type="Pfam" id="PF01593">
    <property type="entry name" value="Amino_oxidase"/>
    <property type="match status" value="1"/>
</dbReference>
<evidence type="ECO:0000259" key="1">
    <source>
        <dbReference type="Pfam" id="PF01593"/>
    </source>
</evidence>